<organism evidence="1 2">
    <name type="scientific">Sulfitobacter porphyrae</name>
    <dbReference type="NCBI Taxonomy" id="1246864"/>
    <lineage>
        <taxon>Bacteria</taxon>
        <taxon>Pseudomonadati</taxon>
        <taxon>Pseudomonadota</taxon>
        <taxon>Alphaproteobacteria</taxon>
        <taxon>Rhodobacterales</taxon>
        <taxon>Roseobacteraceae</taxon>
        <taxon>Sulfitobacter</taxon>
    </lineage>
</organism>
<sequence>MGMFAMNSCRLEKGFRHFGHDIGEGVRLMKRALALPST</sequence>
<gene>
    <name evidence="1" type="ORF">ACFQFQ_24040</name>
</gene>
<evidence type="ECO:0000313" key="2">
    <source>
        <dbReference type="Proteomes" id="UP001596353"/>
    </source>
</evidence>
<protein>
    <recommendedName>
        <fullName evidence="3">Transposase</fullName>
    </recommendedName>
</protein>
<reference evidence="2" key="1">
    <citation type="journal article" date="2019" name="Int. J. Syst. Evol. Microbiol.">
        <title>The Global Catalogue of Microorganisms (GCM) 10K type strain sequencing project: providing services to taxonomists for standard genome sequencing and annotation.</title>
        <authorList>
            <consortium name="The Broad Institute Genomics Platform"/>
            <consortium name="The Broad Institute Genome Sequencing Center for Infectious Disease"/>
            <person name="Wu L."/>
            <person name="Ma J."/>
        </authorList>
    </citation>
    <scope>NUCLEOTIDE SEQUENCE [LARGE SCALE GENOMIC DNA]</scope>
    <source>
        <strain evidence="2">CCUG 66188</strain>
    </source>
</reference>
<keyword evidence="2" id="KW-1185">Reference proteome</keyword>
<accession>A0ABW2BA05</accession>
<comment type="caution">
    <text evidence="1">The sequence shown here is derived from an EMBL/GenBank/DDBJ whole genome shotgun (WGS) entry which is preliminary data.</text>
</comment>
<dbReference type="Proteomes" id="UP001596353">
    <property type="component" value="Unassembled WGS sequence"/>
</dbReference>
<evidence type="ECO:0008006" key="3">
    <source>
        <dbReference type="Google" id="ProtNLM"/>
    </source>
</evidence>
<proteinExistence type="predicted"/>
<evidence type="ECO:0000313" key="1">
    <source>
        <dbReference type="EMBL" id="MFC6761864.1"/>
    </source>
</evidence>
<name>A0ABW2BA05_9RHOB</name>
<dbReference type="EMBL" id="JBHSWG010000003">
    <property type="protein sequence ID" value="MFC6761864.1"/>
    <property type="molecule type" value="Genomic_DNA"/>
</dbReference>